<evidence type="ECO:0000256" key="3">
    <source>
        <dbReference type="SAM" id="SignalP"/>
    </source>
</evidence>
<keyword evidence="5" id="KW-0645">Protease</keyword>
<protein>
    <submittedName>
        <fullName evidence="5">D-alanyl-D-alanine carboxypeptidase (Penicillin-binding protein 5/6)</fullName>
    </submittedName>
</protein>
<keyword evidence="3" id="KW-0732">Signal</keyword>
<feature type="region of interest" description="Disordered" evidence="1">
    <location>
        <begin position="42"/>
        <end position="86"/>
    </location>
</feature>
<dbReference type="GO" id="GO:0006508">
    <property type="term" value="P:proteolysis"/>
    <property type="evidence" value="ECO:0007669"/>
    <property type="project" value="InterPro"/>
</dbReference>
<dbReference type="eggNOG" id="COG1686">
    <property type="taxonomic scope" value="Bacteria"/>
</dbReference>
<feature type="compositionally biased region" description="Polar residues" evidence="1">
    <location>
        <begin position="42"/>
        <end position="52"/>
    </location>
</feature>
<dbReference type="EMBL" id="LT629701">
    <property type="protein sequence ID" value="SDN41428.1"/>
    <property type="molecule type" value="Genomic_DNA"/>
</dbReference>
<feature type="signal peptide" evidence="3">
    <location>
        <begin position="1"/>
        <end position="28"/>
    </location>
</feature>
<feature type="domain" description="Peptidase S11 D-alanyl-D-alanine carboxypeptidase A N-terminal" evidence="4">
    <location>
        <begin position="99"/>
        <end position="326"/>
    </location>
</feature>
<dbReference type="InterPro" id="IPR012338">
    <property type="entry name" value="Beta-lactam/transpept-like"/>
</dbReference>
<keyword evidence="5" id="KW-0121">Carboxypeptidase</keyword>
<evidence type="ECO:0000256" key="2">
    <source>
        <dbReference type="SAM" id="Phobius"/>
    </source>
</evidence>
<dbReference type="PANTHER" id="PTHR21581:SF33">
    <property type="entry name" value="D-ALANYL-D-ALANINE CARBOXYPEPTIDASE DACB"/>
    <property type="match status" value="1"/>
</dbReference>
<keyword evidence="2" id="KW-0472">Membrane</keyword>
<dbReference type="InterPro" id="IPR001967">
    <property type="entry name" value="Peptidase_S11_N"/>
</dbReference>
<evidence type="ECO:0000313" key="5">
    <source>
        <dbReference type="EMBL" id="SDN41428.1"/>
    </source>
</evidence>
<gene>
    <name evidence="5" type="ORF">SAMN04489726_6512</name>
</gene>
<keyword evidence="2" id="KW-0812">Transmembrane</keyword>
<feature type="chain" id="PRO_5039295121" evidence="3">
    <location>
        <begin position="29"/>
        <end position="425"/>
    </location>
</feature>
<accession>A0A1H0B6V3</accession>
<dbReference type="SUPFAM" id="SSF56601">
    <property type="entry name" value="beta-lactamase/transpeptidase-like"/>
    <property type="match status" value="1"/>
</dbReference>
<proteinExistence type="predicted"/>
<name>A0A1H0B6V3_ALLAB</name>
<keyword evidence="5" id="KW-0378">Hydrolase</keyword>
<evidence type="ECO:0000313" key="6">
    <source>
        <dbReference type="Proteomes" id="UP000183376"/>
    </source>
</evidence>
<feature type="transmembrane region" description="Helical" evidence="2">
    <location>
        <begin position="395"/>
        <end position="415"/>
    </location>
</feature>
<sequence>MASLPSVRLTAHRLAAALVVSVCMVSTAAVLSPAWASPAHVQRQQPSCGNQNVPPPPVDSSEQPQAGKPAPAPLPVPERPVGGPRLGECDNVLPEKAPTVPSQVNAASWIVADLDTGAVLAANDPHARHRPASAITVLTAMVAVQELDMDAPVTVTKEDAVDTEGDKIGLAVGGKYTVKQLLRGMLLVDSAVDAVSALTRQLGGTEATLAKMNALAAQIGALDTRVATASGRDGPGMSSSVYDIALMVRAAMRNENFSEITRARSANFPMTGSKSAFTVTNDNKLLANYSGAIGGKTGFTANAGNAVIGMASKSGRRLVTVLLRAEARPVATWQQAAKLLDYGFAMKSDVKPVGQLVERAPGTSSTPETPAQAVRDPNGETVMDPSAAPTAFGNVGGPLTIAAGVLLIAALLIYLQKKVSRRSRA</sequence>
<dbReference type="PANTHER" id="PTHR21581">
    <property type="entry name" value="D-ALANYL-D-ALANINE CARBOXYPEPTIDASE"/>
    <property type="match status" value="1"/>
</dbReference>
<reference evidence="5 6" key="1">
    <citation type="submission" date="2016-10" db="EMBL/GenBank/DDBJ databases">
        <authorList>
            <person name="de Groot N.N."/>
        </authorList>
    </citation>
    <scope>NUCLEOTIDE SEQUENCE [LARGE SCALE GENOMIC DNA]</scope>
    <source>
        <strain evidence="5 6">DSM 44149</strain>
    </source>
</reference>
<feature type="region of interest" description="Disordered" evidence="1">
    <location>
        <begin position="359"/>
        <end position="381"/>
    </location>
</feature>
<evidence type="ECO:0000259" key="4">
    <source>
        <dbReference type="Pfam" id="PF00768"/>
    </source>
</evidence>
<dbReference type="Pfam" id="PF00768">
    <property type="entry name" value="Peptidase_S11"/>
    <property type="match status" value="1"/>
</dbReference>
<dbReference type="GO" id="GO:0009002">
    <property type="term" value="F:serine-type D-Ala-D-Ala carboxypeptidase activity"/>
    <property type="evidence" value="ECO:0007669"/>
    <property type="project" value="InterPro"/>
</dbReference>
<evidence type="ECO:0000256" key="1">
    <source>
        <dbReference type="SAM" id="MobiDB-lite"/>
    </source>
</evidence>
<dbReference type="Proteomes" id="UP000183376">
    <property type="component" value="Chromosome I"/>
</dbReference>
<dbReference type="AlphaFoldDB" id="A0A1H0B6V3"/>
<keyword evidence="2" id="KW-1133">Transmembrane helix</keyword>
<dbReference type="STRING" id="211114.SAMN04489726_6512"/>
<keyword evidence="6" id="KW-1185">Reference proteome</keyword>
<dbReference type="Gene3D" id="3.40.710.10">
    <property type="entry name" value="DD-peptidase/beta-lactamase superfamily"/>
    <property type="match status" value="1"/>
</dbReference>
<organism evidence="5 6">
    <name type="scientific">Allokutzneria albata</name>
    <name type="common">Kibdelosporangium albatum</name>
    <dbReference type="NCBI Taxonomy" id="211114"/>
    <lineage>
        <taxon>Bacteria</taxon>
        <taxon>Bacillati</taxon>
        <taxon>Actinomycetota</taxon>
        <taxon>Actinomycetes</taxon>
        <taxon>Pseudonocardiales</taxon>
        <taxon>Pseudonocardiaceae</taxon>
        <taxon>Allokutzneria</taxon>
    </lineage>
</organism>